<comment type="caution">
    <text evidence="1">The sequence shown here is derived from an EMBL/GenBank/DDBJ whole genome shotgun (WGS) entry which is preliminary data.</text>
</comment>
<reference evidence="1 2" key="1">
    <citation type="submission" date="2019-08" db="EMBL/GenBank/DDBJ databases">
        <title>Bacillus genomes from the desert of Cuatro Cienegas, Coahuila.</title>
        <authorList>
            <person name="Olmedo-Alvarez G."/>
        </authorList>
    </citation>
    <scope>NUCLEOTIDE SEQUENCE [LARGE SCALE GENOMIC DNA]</scope>
    <source>
        <strain evidence="1 2">CH98b_3T</strain>
    </source>
</reference>
<evidence type="ECO:0000313" key="2">
    <source>
        <dbReference type="Proteomes" id="UP000324517"/>
    </source>
</evidence>
<name>A0A5D4T7A6_9BACI</name>
<dbReference type="Proteomes" id="UP000324517">
    <property type="component" value="Unassembled WGS sequence"/>
</dbReference>
<evidence type="ECO:0000313" key="1">
    <source>
        <dbReference type="EMBL" id="TYS71620.1"/>
    </source>
</evidence>
<accession>A0A5D4T7A6</accession>
<dbReference type="EMBL" id="VTET01000006">
    <property type="protein sequence ID" value="TYS71620.1"/>
    <property type="molecule type" value="Genomic_DNA"/>
</dbReference>
<protein>
    <submittedName>
        <fullName evidence="1">IS110 family transposase</fullName>
    </submittedName>
</protein>
<proteinExistence type="predicted"/>
<dbReference type="OrthoDB" id="9790935at2"/>
<organism evidence="1 2">
    <name type="scientific">Sutcliffiella horikoshii</name>
    <dbReference type="NCBI Taxonomy" id="79883"/>
    <lineage>
        <taxon>Bacteria</taxon>
        <taxon>Bacillati</taxon>
        <taxon>Bacillota</taxon>
        <taxon>Bacilli</taxon>
        <taxon>Bacillales</taxon>
        <taxon>Bacillaceae</taxon>
        <taxon>Sutcliffiella</taxon>
    </lineage>
</organism>
<sequence>MNYNQNEKIAQITSETLIIGVDIAKFKHVARAQDFRGLEFGAPCHFENTKP</sequence>
<gene>
    <name evidence="1" type="ORF">FZC75_13860</name>
</gene>
<feature type="non-terminal residue" evidence="1">
    <location>
        <position position="51"/>
    </location>
</feature>
<dbReference type="AlphaFoldDB" id="A0A5D4T7A6"/>